<evidence type="ECO:0000313" key="2">
    <source>
        <dbReference type="Proteomes" id="UP000830552"/>
    </source>
</evidence>
<dbReference type="RefSeq" id="WP_248391053.1">
    <property type="nucleotide sequence ID" value="NZ_CP096203.1"/>
</dbReference>
<gene>
    <name evidence="1" type="ORF">M0D58_14725</name>
</gene>
<protein>
    <submittedName>
        <fullName evidence="1">Uncharacterized protein</fullName>
    </submittedName>
</protein>
<proteinExistence type="predicted"/>
<accession>A0ABY4K6V0</accession>
<dbReference type="Proteomes" id="UP000830552">
    <property type="component" value="Chromosome"/>
</dbReference>
<organism evidence="1 2">
    <name type="scientific">Chryseobacterium nepalense</name>
    <dbReference type="NCBI Taxonomy" id="1854498"/>
    <lineage>
        <taxon>Bacteria</taxon>
        <taxon>Pseudomonadati</taxon>
        <taxon>Bacteroidota</taxon>
        <taxon>Flavobacteriia</taxon>
        <taxon>Flavobacteriales</taxon>
        <taxon>Weeksellaceae</taxon>
        <taxon>Chryseobacterium group</taxon>
        <taxon>Chryseobacterium</taxon>
    </lineage>
</organism>
<reference evidence="1" key="1">
    <citation type="submission" date="2022-04" db="EMBL/GenBank/DDBJ databases">
        <title>Evolutionary, genomic, and biogeographic characterization of Chryseobacterium nepalense represented by a plastic-degrading bacterium AC3.</title>
        <authorList>
            <person name="Yin Z."/>
            <person name="Liu X."/>
            <person name="Wang D."/>
            <person name="Xie Z."/>
        </authorList>
    </citation>
    <scope>NUCLEOTIDE SEQUENCE</scope>
    <source>
        <strain evidence="1">AC3</strain>
    </source>
</reference>
<evidence type="ECO:0000313" key="1">
    <source>
        <dbReference type="EMBL" id="UPQ75292.1"/>
    </source>
</evidence>
<sequence length="369" mass="44373">MNEEKKTDYHQFCEQWTKELMENPAVQEYCKTYQKYSMDSFCKAYANIKASGLKWGEMYQRLNEQKQNEWIDLAFEHLSIIQQKKLFDAQCLWRAEQLEIKEIEITFDFRAWEEDILNCSFIPPITLQEVDWYCQYLSQNNAEFEQDWFQDWQNYEEIKEAYETNNENRNFPEWYDFHNGKTGNGVLLTLPDIRGKKEKFYQSLCIEDSRKHDPPISYVKDPELEKPYMNIFDTKLHITLAQLIEDKQTSKLITEYLKGTEHHHTYENERADENLQYLSEIKDELIPIEAHDDYRVALNRAVESYRSKKTIEHLPLAFQKYKATHQLGISLGTEREKEQFKTYMDIGKNWKEAILRGRELNGEPKDFDF</sequence>
<keyword evidence="2" id="KW-1185">Reference proteome</keyword>
<name>A0ABY4K6V0_9FLAO</name>
<dbReference type="EMBL" id="CP096203">
    <property type="protein sequence ID" value="UPQ75292.1"/>
    <property type="molecule type" value="Genomic_DNA"/>
</dbReference>